<evidence type="ECO:0000259" key="17">
    <source>
        <dbReference type="Pfam" id="PF02744"/>
    </source>
</evidence>
<keyword evidence="9 14" id="KW-0862">Zinc</keyword>
<feature type="binding site" evidence="14">
    <location>
        <position position="95"/>
    </location>
    <ligand>
        <name>Zn(2+)</name>
        <dbReference type="ChEBI" id="CHEBI:29105"/>
    </ligand>
</feature>
<comment type="cofactor">
    <cofactor evidence="14">
        <name>Zn(2+)</name>
        <dbReference type="ChEBI" id="CHEBI:29105"/>
    </cofactor>
    <text evidence="14">Binds 1 zinc ion per subunit.</text>
</comment>
<dbReference type="NCBIfam" id="TIGR00209">
    <property type="entry name" value="galT_1"/>
    <property type="match status" value="1"/>
</dbReference>
<evidence type="ECO:0000256" key="7">
    <source>
        <dbReference type="ARBA" id="ARBA00022695"/>
    </source>
</evidence>
<evidence type="ECO:0000256" key="9">
    <source>
        <dbReference type="ARBA" id="ARBA00022833"/>
    </source>
</evidence>
<keyword evidence="11 15" id="KW-0119">Carbohydrate metabolism</keyword>
<sequence length="325" mass="37460">MSELRWDPVSREWVITATHRQNRTFKPPKDYCPLCPTKEGGFPTEVPEDYDLVVFQNKFPSLQANPPEPDIGGSVLYPVDKAEGICEVVLFTPEHNGIMSREPLSRYVKLVKVWQDRYQELGSKDFIDYVFIFENKGEEVGVTLEHPHGQIYAYPFIPPKIKRELDSSRDHYEKEGECLFCSLIAEEIADGRRVVTSNDSFTAIVPFFARYTYEVHIYANNHLSSFNDFCAREIEDLAEILRTVIQKYDNLFGFVFPYIMAIHQQPTDGSGEEYSHFHIEFYPPYRTKDKLKYLAGSEAGAGAYINNSLPEDKAAELRKIEVVKE</sequence>
<keyword evidence="7 15" id="KW-0548">Nucleotidyltransferase</keyword>
<evidence type="ECO:0000259" key="16">
    <source>
        <dbReference type="Pfam" id="PF01087"/>
    </source>
</evidence>
<dbReference type="AlphaFoldDB" id="A0A8A7K6K2"/>
<dbReference type="Pfam" id="PF02744">
    <property type="entry name" value="GalP_UDP_tr_C"/>
    <property type="match status" value="1"/>
</dbReference>
<feature type="binding site" evidence="14">
    <location>
        <position position="32"/>
    </location>
    <ligand>
        <name>Zn(2+)</name>
        <dbReference type="ChEBI" id="CHEBI:29105"/>
    </ligand>
</feature>
<evidence type="ECO:0000256" key="4">
    <source>
        <dbReference type="ARBA" id="ARBA00012384"/>
    </source>
</evidence>
<evidence type="ECO:0000256" key="15">
    <source>
        <dbReference type="RuleBase" id="RU000506"/>
    </source>
</evidence>
<dbReference type="UniPathway" id="UPA00214"/>
<evidence type="ECO:0000256" key="1">
    <source>
        <dbReference type="ARBA" id="ARBA00001107"/>
    </source>
</evidence>
<feature type="domain" description="Galactose-1-phosphate uridyl transferase N-terminal" evidence="16">
    <location>
        <begin position="4"/>
        <end position="158"/>
    </location>
</feature>
<feature type="binding site" evidence="14">
    <location>
        <position position="35"/>
    </location>
    <ligand>
        <name>Zn(2+)</name>
        <dbReference type="ChEBI" id="CHEBI:29105"/>
    </ligand>
</feature>
<dbReference type="EMBL" id="CP046640">
    <property type="protein sequence ID" value="QTL97346.1"/>
    <property type="molecule type" value="Genomic_DNA"/>
</dbReference>
<keyword evidence="10 15" id="KW-0299">Galactose metabolism</keyword>
<evidence type="ECO:0000313" key="18">
    <source>
        <dbReference type="EMBL" id="QTL97346.1"/>
    </source>
</evidence>
<dbReference type="GO" id="GO:0008270">
    <property type="term" value="F:zinc ion binding"/>
    <property type="evidence" value="ECO:0007669"/>
    <property type="project" value="InterPro"/>
</dbReference>
<comment type="pathway">
    <text evidence="2 15">Carbohydrate metabolism; galactose metabolism.</text>
</comment>
<dbReference type="Proteomes" id="UP000665020">
    <property type="component" value="Chromosome"/>
</dbReference>
<dbReference type="RefSeq" id="WP_230868977.1">
    <property type="nucleotide sequence ID" value="NZ_CP046640.1"/>
</dbReference>
<keyword evidence="6 15" id="KW-0808">Transferase</keyword>
<evidence type="ECO:0000256" key="11">
    <source>
        <dbReference type="ARBA" id="ARBA00023277"/>
    </source>
</evidence>
<protein>
    <recommendedName>
        <fullName evidence="5 12">Galactose-1-phosphate uridylyltransferase</fullName>
        <ecNumber evidence="4 12">2.7.7.12</ecNumber>
    </recommendedName>
</protein>
<dbReference type="KEGG" id="ifn:GM661_04770"/>
<evidence type="ECO:0000256" key="14">
    <source>
        <dbReference type="PIRSR" id="PIRSR000808-3"/>
    </source>
</evidence>
<feature type="active site" description="Tele-UMP-histidine intermediate" evidence="13">
    <location>
        <position position="148"/>
    </location>
</feature>
<keyword evidence="8 14" id="KW-0479">Metal-binding</keyword>
<dbReference type="PROSITE" id="PS00117">
    <property type="entry name" value="GAL_P_UDP_TRANSF_I"/>
    <property type="match status" value="1"/>
</dbReference>
<dbReference type="CDD" id="cd00608">
    <property type="entry name" value="GalT"/>
    <property type="match status" value="1"/>
</dbReference>
<feature type="domain" description="Galactose-1-phosphate uridyl transferase C-terminal" evidence="17">
    <location>
        <begin position="168"/>
        <end position="319"/>
    </location>
</feature>
<dbReference type="Pfam" id="PF01087">
    <property type="entry name" value="GalP_UDP_transf"/>
    <property type="match status" value="1"/>
</dbReference>
<gene>
    <name evidence="18" type="primary">galT</name>
    <name evidence="18" type="ORF">GM661_04770</name>
</gene>
<evidence type="ECO:0000256" key="2">
    <source>
        <dbReference type="ARBA" id="ARBA00004947"/>
    </source>
</evidence>
<dbReference type="PANTHER" id="PTHR11943:SF1">
    <property type="entry name" value="GALACTOSE-1-PHOSPHATE URIDYLYLTRANSFERASE"/>
    <property type="match status" value="1"/>
</dbReference>
<feature type="binding site" evidence="14">
    <location>
        <position position="146"/>
    </location>
    <ligand>
        <name>Zn(2+)</name>
        <dbReference type="ChEBI" id="CHEBI:29105"/>
    </ligand>
</feature>
<proteinExistence type="inferred from homology"/>
<dbReference type="InterPro" id="IPR019779">
    <property type="entry name" value="GalP_UDPtransf1_His-AS"/>
</dbReference>
<dbReference type="GO" id="GO:0005737">
    <property type="term" value="C:cytoplasm"/>
    <property type="evidence" value="ECO:0007669"/>
    <property type="project" value="TreeGrafter"/>
</dbReference>
<evidence type="ECO:0000256" key="6">
    <source>
        <dbReference type="ARBA" id="ARBA00022679"/>
    </source>
</evidence>
<name>A0A8A7K6K2_9FIRM</name>
<dbReference type="InterPro" id="IPR001937">
    <property type="entry name" value="GalP_UDPtransf1"/>
</dbReference>
<keyword evidence="19" id="KW-1185">Reference proteome</keyword>
<evidence type="ECO:0000256" key="13">
    <source>
        <dbReference type="PIRSR" id="PIRSR000808-1"/>
    </source>
</evidence>
<dbReference type="SUPFAM" id="SSF54197">
    <property type="entry name" value="HIT-like"/>
    <property type="match status" value="2"/>
</dbReference>
<evidence type="ECO:0000256" key="3">
    <source>
        <dbReference type="ARBA" id="ARBA00010951"/>
    </source>
</evidence>
<organism evidence="18 19">
    <name type="scientific">Iocasia fonsfrigidae</name>
    <dbReference type="NCBI Taxonomy" id="2682810"/>
    <lineage>
        <taxon>Bacteria</taxon>
        <taxon>Bacillati</taxon>
        <taxon>Bacillota</taxon>
        <taxon>Clostridia</taxon>
        <taxon>Halanaerobiales</taxon>
        <taxon>Halanaerobiaceae</taxon>
        <taxon>Iocasia</taxon>
    </lineage>
</organism>
<reference evidence="18" key="1">
    <citation type="submission" date="2019-12" db="EMBL/GenBank/DDBJ databases">
        <authorList>
            <person name="zhang j."/>
            <person name="sun C.M."/>
        </authorList>
    </citation>
    <scope>NUCLEOTIDE SEQUENCE</scope>
    <source>
        <strain evidence="18">NS-1</strain>
    </source>
</reference>
<evidence type="ECO:0000256" key="10">
    <source>
        <dbReference type="ARBA" id="ARBA00023144"/>
    </source>
</evidence>
<dbReference type="Gene3D" id="3.30.428.10">
    <property type="entry name" value="HIT-like"/>
    <property type="match status" value="2"/>
</dbReference>
<dbReference type="InterPro" id="IPR005850">
    <property type="entry name" value="GalP_Utransf_C"/>
</dbReference>
<comment type="similarity">
    <text evidence="3 15">Belongs to the galactose-1-phosphate uridylyltransferase type 1 family.</text>
</comment>
<dbReference type="GO" id="GO:0008108">
    <property type="term" value="F:UDP-glucose:hexose-1-phosphate uridylyltransferase activity"/>
    <property type="evidence" value="ECO:0007669"/>
    <property type="project" value="UniProtKB-UniRule"/>
</dbReference>
<comment type="catalytic activity">
    <reaction evidence="1 15">
        <text>alpha-D-galactose 1-phosphate + UDP-alpha-D-glucose = alpha-D-glucose 1-phosphate + UDP-alpha-D-galactose</text>
        <dbReference type="Rhea" id="RHEA:13989"/>
        <dbReference type="ChEBI" id="CHEBI:58336"/>
        <dbReference type="ChEBI" id="CHEBI:58601"/>
        <dbReference type="ChEBI" id="CHEBI:58885"/>
        <dbReference type="ChEBI" id="CHEBI:66914"/>
        <dbReference type="EC" id="2.7.7.12"/>
    </reaction>
</comment>
<evidence type="ECO:0000256" key="5">
    <source>
        <dbReference type="ARBA" id="ARBA00016340"/>
    </source>
</evidence>
<evidence type="ECO:0000313" key="19">
    <source>
        <dbReference type="Proteomes" id="UP000665020"/>
    </source>
</evidence>
<dbReference type="GO" id="GO:0033499">
    <property type="term" value="P:galactose catabolic process via UDP-galactose, Leloir pathway"/>
    <property type="evidence" value="ECO:0007669"/>
    <property type="project" value="TreeGrafter"/>
</dbReference>
<dbReference type="InterPro" id="IPR036265">
    <property type="entry name" value="HIT-like_sf"/>
</dbReference>
<evidence type="ECO:0000256" key="8">
    <source>
        <dbReference type="ARBA" id="ARBA00022723"/>
    </source>
</evidence>
<accession>A0A8A7K6K2</accession>
<dbReference type="PANTHER" id="PTHR11943">
    <property type="entry name" value="GALACTOSE-1-PHOSPHATE URIDYLYLTRANSFERASE"/>
    <property type="match status" value="1"/>
</dbReference>
<dbReference type="InterPro" id="IPR005849">
    <property type="entry name" value="GalP_Utransf_N"/>
</dbReference>
<dbReference type="PIRSF" id="PIRSF000808">
    <property type="entry name" value="GalT"/>
    <property type="match status" value="1"/>
</dbReference>
<evidence type="ECO:0000256" key="12">
    <source>
        <dbReference type="NCBIfam" id="TIGR00209"/>
    </source>
</evidence>
<dbReference type="EC" id="2.7.7.12" evidence="4 12"/>